<keyword evidence="5" id="KW-1185">Reference proteome</keyword>
<feature type="signal peptide" evidence="2">
    <location>
        <begin position="1"/>
        <end position="20"/>
    </location>
</feature>
<organism evidence="4 5">
    <name type="scientific">Chryseobacterium polytrichastri</name>
    <dbReference type="NCBI Taxonomy" id="1302687"/>
    <lineage>
        <taxon>Bacteria</taxon>
        <taxon>Pseudomonadati</taxon>
        <taxon>Bacteroidota</taxon>
        <taxon>Flavobacteriia</taxon>
        <taxon>Flavobacteriales</taxon>
        <taxon>Weeksellaceae</taxon>
        <taxon>Chryseobacterium group</taxon>
        <taxon>Chryseobacterium</taxon>
    </lineage>
</organism>
<sequence>MRKIYFLLFLILIHFFNAQSITLDSSFGTGGYSNYDNYYETSDAVMLPDGQFITATSTGSITIRKVNQNGNIDLAFGTKNHDMGANSLEKSEAVKKIVLHNDKIIIYGRVNATPTHSLYDLFITRINLDGTLDPSFGTNGFTTQSVGQNGSVYDMVVDNNGNSYLYAYNAGYYLTKINSNGMVDTSFGTNGKLSLPSFTLYKFYIQNDGKLVMAGSRVNPLTSMQESYIERRFPDGAYDSTFGNSGTLLMPNNQGSRIKSFEYNYSDNSILILHQSSSSSDTFFLSKIQISDGAMISNFANNGRTSNYFFLTANQLDLSQITVLPNSKIVVMGSITNLFNGTANFLQQLFVTRFNPNGSIDYTISNTGFQVFMATPPNTSMRADFIKKLFNLNNGSLVLSYSGDSVTYGSKSYLSKFIDSSYLGTDSVSNKDQNNILTLYPNPAGNSITIQNGKSDNETFNFKIFDLSGKIVQTGSSRFNDHIDIRNLIKGNYIIQVETKKGNQHSVKLIKN</sequence>
<accession>A0A1M6TIT3</accession>
<evidence type="ECO:0000313" key="5">
    <source>
        <dbReference type="Proteomes" id="UP000184364"/>
    </source>
</evidence>
<name>A0A1M6TIT3_9FLAO</name>
<dbReference type="Proteomes" id="UP000184364">
    <property type="component" value="Unassembled WGS sequence"/>
</dbReference>
<feature type="domain" description="Secretion system C-terminal sorting" evidence="3">
    <location>
        <begin position="439"/>
        <end position="510"/>
    </location>
</feature>
<evidence type="ECO:0000256" key="2">
    <source>
        <dbReference type="SAM" id="SignalP"/>
    </source>
</evidence>
<dbReference type="InterPro" id="IPR026444">
    <property type="entry name" value="Secre_tail"/>
</dbReference>
<dbReference type="OrthoDB" id="9805017at2"/>
<proteinExistence type="predicted"/>
<gene>
    <name evidence="4" type="ORF">SAMN05444267_1005113</name>
</gene>
<protein>
    <submittedName>
        <fullName evidence="4">Delta-60 repeat domain-containing protein/Por secretion system C-terminal sorting domain-containing protein</fullName>
    </submittedName>
</protein>
<evidence type="ECO:0000256" key="1">
    <source>
        <dbReference type="ARBA" id="ARBA00022729"/>
    </source>
</evidence>
<feature type="chain" id="PRO_5013020022" evidence="2">
    <location>
        <begin position="21"/>
        <end position="512"/>
    </location>
</feature>
<evidence type="ECO:0000259" key="3">
    <source>
        <dbReference type="Pfam" id="PF18962"/>
    </source>
</evidence>
<dbReference type="Pfam" id="PF18962">
    <property type="entry name" value="Por_Secre_tail"/>
    <property type="match status" value="1"/>
</dbReference>
<dbReference type="InterPro" id="IPR013431">
    <property type="entry name" value="Delta_60_rpt"/>
</dbReference>
<dbReference type="NCBIfam" id="TIGR02608">
    <property type="entry name" value="delta_60_rpt"/>
    <property type="match status" value="4"/>
</dbReference>
<dbReference type="Gene3D" id="2.80.10.50">
    <property type="match status" value="2"/>
</dbReference>
<keyword evidence="1 2" id="KW-0732">Signal</keyword>
<dbReference type="AlphaFoldDB" id="A0A1M6TIT3"/>
<dbReference type="EMBL" id="FRAV01000005">
    <property type="protein sequence ID" value="SHK56992.1"/>
    <property type="molecule type" value="Genomic_DNA"/>
</dbReference>
<evidence type="ECO:0000313" key="4">
    <source>
        <dbReference type="EMBL" id="SHK56992.1"/>
    </source>
</evidence>
<dbReference type="RefSeq" id="WP_073291350.1">
    <property type="nucleotide sequence ID" value="NZ_FRAV01000005.1"/>
</dbReference>
<dbReference type="NCBIfam" id="TIGR04183">
    <property type="entry name" value="Por_Secre_tail"/>
    <property type="match status" value="1"/>
</dbReference>
<reference evidence="5" key="1">
    <citation type="submission" date="2016-11" db="EMBL/GenBank/DDBJ databases">
        <authorList>
            <person name="Varghese N."/>
            <person name="Submissions S."/>
        </authorList>
    </citation>
    <scope>NUCLEOTIDE SEQUENCE [LARGE SCALE GENOMIC DNA]</scope>
    <source>
        <strain evidence="5">DSM 26899</strain>
    </source>
</reference>
<dbReference type="STRING" id="1302687.SAMN05444267_1005113"/>
<dbReference type="Pfam" id="PF17164">
    <property type="entry name" value="DUF5122"/>
    <property type="match status" value="2"/>
</dbReference>